<keyword evidence="12" id="KW-1185">Reference proteome</keyword>
<evidence type="ECO:0000259" key="10">
    <source>
        <dbReference type="PROSITE" id="PS50071"/>
    </source>
</evidence>
<evidence type="ECO:0000256" key="2">
    <source>
        <dbReference type="ARBA" id="ARBA00008161"/>
    </source>
</evidence>
<dbReference type="GO" id="GO:0000981">
    <property type="term" value="F:DNA-binding transcription factor activity, RNA polymerase II-specific"/>
    <property type="evidence" value="ECO:0007669"/>
    <property type="project" value="InterPro"/>
</dbReference>
<feature type="compositionally biased region" description="Acidic residues" evidence="9">
    <location>
        <begin position="259"/>
        <end position="270"/>
    </location>
</feature>
<dbReference type="PANTHER" id="PTHR10390">
    <property type="entry name" value="HOMEOBOX PROTEIN SIX"/>
    <property type="match status" value="1"/>
</dbReference>
<evidence type="ECO:0000256" key="5">
    <source>
        <dbReference type="ARBA" id="ARBA00023155"/>
    </source>
</evidence>
<dbReference type="FunFam" id="1.10.10.60:FF:000046">
    <property type="entry name" value="SIX homeobox 3"/>
    <property type="match status" value="1"/>
</dbReference>
<dbReference type="Pfam" id="PF00046">
    <property type="entry name" value="Homeodomain"/>
    <property type="match status" value="1"/>
</dbReference>
<comment type="similarity">
    <text evidence="2">Belongs to the SIX/Sine oculis homeobox family.</text>
</comment>
<keyword evidence="3" id="KW-0217">Developmental protein</keyword>
<dbReference type="InterPro" id="IPR001356">
    <property type="entry name" value="HD"/>
</dbReference>
<evidence type="ECO:0000256" key="4">
    <source>
        <dbReference type="ARBA" id="ARBA00023125"/>
    </source>
</evidence>
<proteinExistence type="inferred from homology"/>
<evidence type="ECO:0000256" key="1">
    <source>
        <dbReference type="ARBA" id="ARBA00004123"/>
    </source>
</evidence>
<dbReference type="CDD" id="cd00086">
    <property type="entry name" value="homeodomain"/>
    <property type="match status" value="1"/>
</dbReference>
<dbReference type="Pfam" id="PF16878">
    <property type="entry name" value="SIX1_SD"/>
    <property type="match status" value="1"/>
</dbReference>
<dbReference type="Ensembl" id="ENSEBUT00000015867.1">
    <property type="protein sequence ID" value="ENSEBUP00000015291.1"/>
    <property type="gene ID" value="ENSEBUG00000009645.1"/>
</dbReference>
<evidence type="ECO:0000256" key="8">
    <source>
        <dbReference type="RuleBase" id="RU000682"/>
    </source>
</evidence>
<dbReference type="GO" id="GO:0000978">
    <property type="term" value="F:RNA polymerase II cis-regulatory region sequence-specific DNA binding"/>
    <property type="evidence" value="ECO:0007669"/>
    <property type="project" value="TreeGrafter"/>
</dbReference>
<dbReference type="PANTHER" id="PTHR10390:SF40">
    <property type="entry name" value="HOMEOBOX PROTEIN SIX5"/>
    <property type="match status" value="1"/>
</dbReference>
<evidence type="ECO:0000256" key="9">
    <source>
        <dbReference type="SAM" id="MobiDB-lite"/>
    </source>
</evidence>
<dbReference type="PROSITE" id="PS00027">
    <property type="entry name" value="HOMEOBOX_1"/>
    <property type="match status" value="1"/>
</dbReference>
<dbReference type="GO" id="GO:0005634">
    <property type="term" value="C:nucleus"/>
    <property type="evidence" value="ECO:0007669"/>
    <property type="project" value="UniProtKB-SubCell"/>
</dbReference>
<organism evidence="11 12">
    <name type="scientific">Eptatretus burgeri</name>
    <name type="common">Inshore hagfish</name>
    <dbReference type="NCBI Taxonomy" id="7764"/>
    <lineage>
        <taxon>Eukaryota</taxon>
        <taxon>Metazoa</taxon>
        <taxon>Chordata</taxon>
        <taxon>Craniata</taxon>
        <taxon>Vertebrata</taxon>
        <taxon>Cyclostomata</taxon>
        <taxon>Myxini</taxon>
        <taxon>Myxiniformes</taxon>
        <taxon>Myxinidae</taxon>
        <taxon>Eptatretinae</taxon>
        <taxon>Eptatretus</taxon>
    </lineage>
</organism>
<keyword evidence="5 7" id="KW-0371">Homeobox</keyword>
<evidence type="ECO:0000313" key="11">
    <source>
        <dbReference type="Ensembl" id="ENSEBUP00000015291.1"/>
    </source>
</evidence>
<dbReference type="InterPro" id="IPR031701">
    <property type="entry name" value="SIX1_SD"/>
</dbReference>
<feature type="domain" description="Homeobox" evidence="10">
    <location>
        <begin position="185"/>
        <end position="236"/>
    </location>
</feature>
<evidence type="ECO:0000256" key="7">
    <source>
        <dbReference type="PROSITE-ProRule" id="PRU00108"/>
    </source>
</evidence>
<dbReference type="Proteomes" id="UP000694388">
    <property type="component" value="Unplaced"/>
</dbReference>
<dbReference type="SUPFAM" id="SSF46689">
    <property type="entry name" value="Homeodomain-like"/>
    <property type="match status" value="1"/>
</dbReference>
<evidence type="ECO:0000313" key="12">
    <source>
        <dbReference type="Proteomes" id="UP000694388"/>
    </source>
</evidence>
<dbReference type="PROSITE" id="PS50071">
    <property type="entry name" value="HOMEOBOX_2"/>
    <property type="match status" value="1"/>
</dbReference>
<comment type="subcellular location">
    <subcellularLocation>
        <location evidence="1 7 8">Nucleus</location>
    </subcellularLocation>
</comment>
<name>A0A8C4QGV3_EPTBU</name>
<dbReference type="GeneTree" id="ENSGT00940000167410"/>
<reference evidence="11" key="1">
    <citation type="submission" date="2025-08" db="UniProtKB">
        <authorList>
            <consortium name="Ensembl"/>
        </authorList>
    </citation>
    <scope>IDENTIFICATION</scope>
</reference>
<keyword evidence="6 7" id="KW-0539">Nucleus</keyword>
<dbReference type="SMART" id="SM00389">
    <property type="entry name" value="HOX"/>
    <property type="match status" value="1"/>
</dbReference>
<evidence type="ECO:0000256" key="3">
    <source>
        <dbReference type="ARBA" id="ARBA00022473"/>
    </source>
</evidence>
<dbReference type="Gene3D" id="1.10.10.60">
    <property type="entry name" value="Homeodomain-like"/>
    <property type="match status" value="1"/>
</dbReference>
<feature type="region of interest" description="Disordered" evidence="9">
    <location>
        <begin position="253"/>
        <end position="276"/>
    </location>
</feature>
<sequence>MASISAPRGARSSSARAMDVGNAKCAQQQQCLAELSPLQGAAPALPTVGDVLPMGPTPPTLRFTPEQVVCVCETLQQSGHVERLARFLSALPRGPMLEESESVLRARALVAFHRSDYSDIYNILESRCFSPSSHSMLQQLWYKARYAEAAKARGRPLGAVEKYRLRRKFPLPRTIWDGEETVYCFKERSRQALKECYERNRYPGPTEKRELARLTGLSLTQVSNWFKNRRQRNRGSTMKSELSAGVVPLEDASTRVSDELEDSSFSEADADGQSPRNGMVASEGLTIQVGGQSGGRVFGSHEHLDSVQFAGAIPFIPEPIFESHLPQALLQQNSRPTLLHLENGGDFVRPGHSVIFKGPPGGQLCYSRAFERCDSKLSYGTAAAAATESAGADSTLEAPREAAGARVTAFRALPCSMTPSSIAGISVGDALAAAYQLTFGGLSVTQDMREGEIQNGADEPSSIMVVNHEMVQALQEDLLPGDRQLTELQPVTLVGQLSHS</sequence>
<reference evidence="11" key="2">
    <citation type="submission" date="2025-09" db="UniProtKB">
        <authorList>
            <consortium name="Ensembl"/>
        </authorList>
    </citation>
    <scope>IDENTIFICATION</scope>
</reference>
<dbReference type="AlphaFoldDB" id="A0A8C4QGV3"/>
<protein>
    <recommendedName>
        <fullName evidence="10">Homeobox domain-containing protein</fullName>
    </recommendedName>
</protein>
<feature type="DNA-binding region" description="Homeobox" evidence="7">
    <location>
        <begin position="187"/>
        <end position="237"/>
    </location>
</feature>
<dbReference type="GO" id="GO:0005667">
    <property type="term" value="C:transcription regulator complex"/>
    <property type="evidence" value="ECO:0007669"/>
    <property type="project" value="TreeGrafter"/>
</dbReference>
<accession>A0A8C4QGV3</accession>
<keyword evidence="4 7" id="KW-0238">DNA-binding</keyword>
<dbReference type="InterPro" id="IPR009057">
    <property type="entry name" value="Homeodomain-like_sf"/>
</dbReference>
<evidence type="ECO:0000256" key="6">
    <source>
        <dbReference type="ARBA" id="ARBA00023242"/>
    </source>
</evidence>
<dbReference type="InterPro" id="IPR017970">
    <property type="entry name" value="Homeobox_CS"/>
</dbReference>